<proteinExistence type="predicted"/>
<reference evidence="2 3" key="1">
    <citation type="submission" date="2014-04" db="EMBL/GenBank/DDBJ databases">
        <title>Whole genome sequence of 'Brachyspira hampsonii' D13-03603F2.</title>
        <authorList>
            <person name="Patterson A.H."/>
            <person name="Chaban B."/>
            <person name="Fernando C."/>
            <person name="Harding J.C."/>
            <person name="Hill J.E."/>
        </authorList>
    </citation>
    <scope>NUCLEOTIDE SEQUENCE [LARGE SCALE GENOMIC DNA]</scope>
    <source>
        <strain evidence="2 3">D13-03603F2</strain>
    </source>
</reference>
<organism evidence="2 3">
    <name type="scientific">Brachyspira murdochii</name>
    <dbReference type="NCBI Taxonomy" id="84378"/>
    <lineage>
        <taxon>Bacteria</taxon>
        <taxon>Pseudomonadati</taxon>
        <taxon>Spirochaetota</taxon>
        <taxon>Spirochaetia</taxon>
        <taxon>Brachyspirales</taxon>
        <taxon>Brachyspiraceae</taxon>
        <taxon>Brachyspira</taxon>
    </lineage>
</organism>
<sequence length="348" mass="38593">MNESLEQLKAKILNQYYSELNPLENTPKYNLVKVIANVEAGIQYSLLGDIEFLKKQIFPDTAEKDFLRAHWADRVPPLYAEVASGSILIEGIPGVSIPAGCVFSSNIGNTYFNSKSYIIENDGSIEIEVQAQNAGSSYNLKKDSKLSLTSNLISNVSSEAVVKKDIEGGTDGETDENYLLRVLNYVKSSLNGKSGDFAAWALNASSEVSKAWEFKNFNIFGALLIVVLGGNSETGFYKISNIERIQTYIENVAPPIIFTVKALDLIYINLTIDLLPLEDTMINRKYCENTIKEYFLEKAKPDMFINTSTLRDLIVDGVSISNASVTIEDGDKYISQLQFPVLGSILWV</sequence>
<dbReference type="InterPro" id="IPR052399">
    <property type="entry name" value="Phage_Baseplate_Assmbl_Protein"/>
</dbReference>
<dbReference type="GeneID" id="44968665"/>
<dbReference type="RefSeq" id="WP_014486592.1">
    <property type="nucleotide sequence ID" value="NZ_JJMJ01000224.1"/>
</dbReference>
<dbReference type="Proteomes" id="UP000238924">
    <property type="component" value="Unassembled WGS sequence"/>
</dbReference>
<evidence type="ECO:0000313" key="2">
    <source>
        <dbReference type="EMBL" id="PPS21227.1"/>
    </source>
</evidence>
<comment type="caution">
    <text evidence="2">The sequence shown here is derived from an EMBL/GenBank/DDBJ whole genome shotgun (WGS) entry which is preliminary data.</text>
</comment>
<dbReference type="Pfam" id="PF04865">
    <property type="entry name" value="Baseplate_J"/>
    <property type="match status" value="1"/>
</dbReference>
<dbReference type="PANTHER" id="PTHR37829:SF3">
    <property type="entry name" value="PROTEIN JAYE-RELATED"/>
    <property type="match status" value="1"/>
</dbReference>
<feature type="domain" description="Baseplate protein J-like barrel" evidence="1">
    <location>
        <begin position="87"/>
        <end position="158"/>
    </location>
</feature>
<dbReference type="EMBL" id="JJMJ01000224">
    <property type="protein sequence ID" value="PPS21227.1"/>
    <property type="molecule type" value="Genomic_DNA"/>
</dbReference>
<dbReference type="PANTHER" id="PTHR37829">
    <property type="entry name" value="PHAGE-LIKE ELEMENT PBSX PROTEIN XKDT"/>
    <property type="match status" value="1"/>
</dbReference>
<dbReference type="InterPro" id="IPR006949">
    <property type="entry name" value="Barrel_Baseplate_J-like"/>
</dbReference>
<keyword evidence="3" id="KW-1185">Reference proteome</keyword>
<evidence type="ECO:0000313" key="3">
    <source>
        <dbReference type="Proteomes" id="UP000238924"/>
    </source>
</evidence>
<gene>
    <name evidence="2" type="ORF">DJ52_12430</name>
</gene>
<protein>
    <submittedName>
        <fullName evidence="2">Acetyltransferase</fullName>
    </submittedName>
</protein>
<name>A0ABX5B4W9_9SPIR</name>
<evidence type="ECO:0000259" key="1">
    <source>
        <dbReference type="Pfam" id="PF04865"/>
    </source>
</evidence>
<accession>A0ABX5B4W9</accession>